<keyword evidence="1" id="KW-0732">Signal</keyword>
<dbReference type="AlphaFoldDB" id="A0A0M0HT07"/>
<feature type="chain" id="PRO_5005600230" evidence="1">
    <location>
        <begin position="22"/>
        <end position="366"/>
    </location>
</feature>
<reference evidence="3" key="1">
    <citation type="submission" date="2015-08" db="EMBL/GenBank/DDBJ databases">
        <title>Vibrio galatheae sp. nov., a novel member of the Vibrionaceae family isolated from the Solomon Islands.</title>
        <authorList>
            <person name="Giubergia S."/>
            <person name="Machado H."/>
            <person name="Mateiu R.V."/>
            <person name="Gram L."/>
        </authorList>
    </citation>
    <scope>NUCLEOTIDE SEQUENCE [LARGE SCALE GENOMIC DNA]</scope>
    <source>
        <strain evidence="3">DSM 19134</strain>
    </source>
</reference>
<dbReference type="Proteomes" id="UP000037530">
    <property type="component" value="Unassembled WGS sequence"/>
</dbReference>
<dbReference type="PATRIC" id="fig|171383.3.peg.4403"/>
<evidence type="ECO:0000256" key="1">
    <source>
        <dbReference type="SAM" id="SignalP"/>
    </source>
</evidence>
<protein>
    <submittedName>
        <fullName evidence="2">Uncharacterized protein</fullName>
    </submittedName>
</protein>
<dbReference type="OrthoDB" id="6929669at2"/>
<evidence type="ECO:0000313" key="3">
    <source>
        <dbReference type="Proteomes" id="UP000037530"/>
    </source>
</evidence>
<keyword evidence="3" id="KW-1185">Reference proteome</keyword>
<gene>
    <name evidence="2" type="ORF">AKJ31_21590</name>
</gene>
<feature type="signal peptide" evidence="1">
    <location>
        <begin position="1"/>
        <end position="21"/>
    </location>
</feature>
<name>A0A0M0HT07_9VIBR</name>
<dbReference type="RefSeq" id="WP_053411076.1">
    <property type="nucleotide sequence ID" value="NZ_LHPI01000037.1"/>
</dbReference>
<proteinExistence type="predicted"/>
<dbReference type="EMBL" id="LHPI01000037">
    <property type="protein sequence ID" value="KOO05199.1"/>
    <property type="molecule type" value="Genomic_DNA"/>
</dbReference>
<comment type="caution">
    <text evidence="2">The sequence shown here is derived from an EMBL/GenBank/DDBJ whole genome shotgun (WGS) entry which is preliminary data.</text>
</comment>
<sequence length="366" mass="39949">MKTSKLVINFAIIFSSSISYASTDTHLDSVTLPVEQVLKSRHDDSELGYVQTGPLLSDQGNIATDNQDVTITLPTDAAFSVQIEGKVVSPGSSQTFTIPADESGNVKFGVLPKHILRDGKVKFGIAVDVKSNLDRFWETADPVVGDWVDTGEDKNYSDWSPVAGNQMANFTQTRTHYDLMTRSIQNREYEPNLDEYWDVGEHVNETQLEEATDSRYVIAASSEWTPSGDITDCSDWSPDPSSIQSGTAFEQTQTCSQDKSRTWTYTTGGDVIHEHDQLIAGEVINKRQATGSKVSAVWVRSSTLYPFDCGTLSNSSTTIKVKSLSSMPANGSSCDPSVNAKKYVHGEDAMGGNSYCTVTQAICTSQ</sequence>
<evidence type="ECO:0000313" key="2">
    <source>
        <dbReference type="EMBL" id="KOO05199.1"/>
    </source>
</evidence>
<organism evidence="2 3">
    <name type="scientific">Vibrio hepatarius</name>
    <dbReference type="NCBI Taxonomy" id="171383"/>
    <lineage>
        <taxon>Bacteria</taxon>
        <taxon>Pseudomonadati</taxon>
        <taxon>Pseudomonadota</taxon>
        <taxon>Gammaproteobacteria</taxon>
        <taxon>Vibrionales</taxon>
        <taxon>Vibrionaceae</taxon>
        <taxon>Vibrio</taxon>
        <taxon>Vibrio oreintalis group</taxon>
    </lineage>
</organism>
<accession>A0A0M0HT07</accession>